<reference evidence="2" key="1">
    <citation type="submission" date="2014-11" db="EMBL/GenBank/DDBJ databases">
        <authorList>
            <person name="Amaro Gonzalez C."/>
        </authorList>
    </citation>
    <scope>NUCLEOTIDE SEQUENCE</scope>
</reference>
<feature type="transmembrane region" description="Helical" evidence="1">
    <location>
        <begin position="36"/>
        <end position="60"/>
    </location>
</feature>
<protein>
    <submittedName>
        <fullName evidence="2">Uncharacterized protein</fullName>
    </submittedName>
</protein>
<keyword evidence="1" id="KW-0812">Transmembrane</keyword>
<evidence type="ECO:0000313" key="2">
    <source>
        <dbReference type="EMBL" id="JAH91188.1"/>
    </source>
</evidence>
<keyword evidence="1" id="KW-1133">Transmembrane helix</keyword>
<reference evidence="2" key="2">
    <citation type="journal article" date="2015" name="Fish Shellfish Immunol.">
        <title>Early steps in the European eel (Anguilla anguilla)-Vibrio vulnificus interaction in the gills: Role of the RtxA13 toxin.</title>
        <authorList>
            <person name="Callol A."/>
            <person name="Pajuelo D."/>
            <person name="Ebbesson L."/>
            <person name="Teles M."/>
            <person name="MacKenzie S."/>
            <person name="Amaro C."/>
        </authorList>
    </citation>
    <scope>NUCLEOTIDE SEQUENCE</scope>
</reference>
<proteinExistence type="predicted"/>
<name>A0A0E9WNZ6_ANGAN</name>
<dbReference type="AlphaFoldDB" id="A0A0E9WNZ6"/>
<evidence type="ECO:0000256" key="1">
    <source>
        <dbReference type="SAM" id="Phobius"/>
    </source>
</evidence>
<keyword evidence="1" id="KW-0472">Membrane</keyword>
<accession>A0A0E9WNZ6</accession>
<organism evidence="2">
    <name type="scientific">Anguilla anguilla</name>
    <name type="common">European freshwater eel</name>
    <name type="synonym">Muraena anguilla</name>
    <dbReference type="NCBI Taxonomy" id="7936"/>
    <lineage>
        <taxon>Eukaryota</taxon>
        <taxon>Metazoa</taxon>
        <taxon>Chordata</taxon>
        <taxon>Craniata</taxon>
        <taxon>Vertebrata</taxon>
        <taxon>Euteleostomi</taxon>
        <taxon>Actinopterygii</taxon>
        <taxon>Neopterygii</taxon>
        <taxon>Teleostei</taxon>
        <taxon>Anguilliformes</taxon>
        <taxon>Anguillidae</taxon>
        <taxon>Anguilla</taxon>
    </lineage>
</organism>
<sequence>MMHCVHRTCVILNKVYPSQFVDLCCKCKTGKGTRGHLLFCFGIVFPNFVFGLCEVTFCLFHHQCDKLDE</sequence>
<dbReference type="EMBL" id="GBXM01017389">
    <property type="protein sequence ID" value="JAH91188.1"/>
    <property type="molecule type" value="Transcribed_RNA"/>
</dbReference>